<dbReference type="GO" id="GO:0043565">
    <property type="term" value="F:sequence-specific DNA binding"/>
    <property type="evidence" value="ECO:0007669"/>
    <property type="project" value="InterPro"/>
</dbReference>
<keyword evidence="1" id="KW-0805">Transcription regulation</keyword>
<keyword evidence="2" id="KW-0238">DNA-binding</keyword>
<dbReference type="RefSeq" id="WP_071545079.1">
    <property type="nucleotide sequence ID" value="NZ_LKAQ01000004.1"/>
</dbReference>
<dbReference type="Pfam" id="PF13404">
    <property type="entry name" value="HTH_AsnC-type"/>
    <property type="match status" value="1"/>
</dbReference>
<evidence type="ECO:0000259" key="4">
    <source>
        <dbReference type="PROSITE" id="PS50956"/>
    </source>
</evidence>
<evidence type="ECO:0000313" key="6">
    <source>
        <dbReference type="Proteomes" id="UP000181901"/>
    </source>
</evidence>
<dbReference type="OrthoDB" id="9152244at2"/>
<sequence>MKNALDSQDKRLVAELTRDGQLSPGKVGEATGVTAPTVRSRLKNLMQAGALKVAGLVNPTRVKGLTVALVGISLMSHEQLGEKLDQIGALPRVNWAAAVTGRYDIIVEIVCQEGMDDLYRFLDRDLSQVGGINASESFVVMKSRRKWLLLPDAVIETFTK</sequence>
<evidence type="ECO:0000256" key="3">
    <source>
        <dbReference type="ARBA" id="ARBA00023163"/>
    </source>
</evidence>
<dbReference type="InterPro" id="IPR000485">
    <property type="entry name" value="AsnC-type_HTH_dom"/>
</dbReference>
<proteinExistence type="predicted"/>
<name>A0A1J5N425_9BACT</name>
<dbReference type="GO" id="GO:0005829">
    <property type="term" value="C:cytosol"/>
    <property type="evidence" value="ECO:0007669"/>
    <property type="project" value="TreeGrafter"/>
</dbReference>
<dbReference type="SUPFAM" id="SSF46785">
    <property type="entry name" value="Winged helix' DNA-binding domain"/>
    <property type="match status" value="1"/>
</dbReference>
<dbReference type="EMBL" id="LKAQ01000004">
    <property type="protein sequence ID" value="OIQ49576.1"/>
    <property type="molecule type" value="Genomic_DNA"/>
</dbReference>
<dbReference type="Gene3D" id="1.10.10.10">
    <property type="entry name" value="Winged helix-like DNA-binding domain superfamily/Winged helix DNA-binding domain"/>
    <property type="match status" value="1"/>
</dbReference>
<dbReference type="InterPro" id="IPR011008">
    <property type="entry name" value="Dimeric_a/b-barrel"/>
</dbReference>
<dbReference type="SUPFAM" id="SSF54909">
    <property type="entry name" value="Dimeric alpha+beta barrel"/>
    <property type="match status" value="1"/>
</dbReference>
<dbReference type="InterPro" id="IPR036390">
    <property type="entry name" value="WH_DNA-bd_sf"/>
</dbReference>
<dbReference type="Gene3D" id="3.30.70.920">
    <property type="match status" value="1"/>
</dbReference>
<dbReference type="PANTHER" id="PTHR30154">
    <property type="entry name" value="LEUCINE-RESPONSIVE REGULATORY PROTEIN"/>
    <property type="match status" value="1"/>
</dbReference>
<dbReference type="SMART" id="SM00344">
    <property type="entry name" value="HTH_ASNC"/>
    <property type="match status" value="1"/>
</dbReference>
<organism evidence="5 6">
    <name type="scientific">Pseudodesulfovibrio hydrargyri</name>
    <dbReference type="NCBI Taxonomy" id="2125990"/>
    <lineage>
        <taxon>Bacteria</taxon>
        <taxon>Pseudomonadati</taxon>
        <taxon>Thermodesulfobacteriota</taxon>
        <taxon>Desulfovibrionia</taxon>
        <taxon>Desulfovibrionales</taxon>
        <taxon>Desulfovibrionaceae</taxon>
    </lineage>
</organism>
<keyword evidence="6" id="KW-1185">Reference proteome</keyword>
<dbReference type="GO" id="GO:0043200">
    <property type="term" value="P:response to amino acid"/>
    <property type="evidence" value="ECO:0007669"/>
    <property type="project" value="TreeGrafter"/>
</dbReference>
<evidence type="ECO:0000313" key="5">
    <source>
        <dbReference type="EMBL" id="OIQ49576.1"/>
    </source>
</evidence>
<dbReference type="PRINTS" id="PR00033">
    <property type="entry name" value="HTHASNC"/>
</dbReference>
<evidence type="ECO:0000256" key="1">
    <source>
        <dbReference type="ARBA" id="ARBA00023015"/>
    </source>
</evidence>
<protein>
    <submittedName>
        <fullName evidence="5">Regulatory protein AsnC</fullName>
    </submittedName>
</protein>
<comment type="caution">
    <text evidence="5">The sequence shown here is derived from an EMBL/GenBank/DDBJ whole genome shotgun (WGS) entry which is preliminary data.</text>
</comment>
<gene>
    <name evidence="5" type="primary">asnC</name>
    <name evidence="5" type="ORF">BerOc1_01501</name>
</gene>
<reference evidence="5 6" key="1">
    <citation type="submission" date="2015-09" db="EMBL/GenBank/DDBJ databases">
        <title>Genome of Desulfovibrio dechloracetivorans BerOc1, a mercury methylating strain isolated from highly hydrocarbons and metals contaminated coastal sediments.</title>
        <authorList>
            <person name="Goni Urriza M."/>
            <person name="Gassie C."/>
            <person name="Bouchez O."/>
            <person name="Klopp C."/>
            <person name="Ranchou-Peyruse A."/>
            <person name="Remy G."/>
        </authorList>
    </citation>
    <scope>NUCLEOTIDE SEQUENCE [LARGE SCALE GENOMIC DNA]</scope>
    <source>
        <strain evidence="5 6">BerOc1</strain>
    </source>
</reference>
<dbReference type="InterPro" id="IPR036388">
    <property type="entry name" value="WH-like_DNA-bd_sf"/>
</dbReference>
<keyword evidence="3" id="KW-0804">Transcription</keyword>
<dbReference type="InterPro" id="IPR019887">
    <property type="entry name" value="Tscrpt_reg_AsnC/Lrp_C"/>
</dbReference>
<dbReference type="Proteomes" id="UP000181901">
    <property type="component" value="Unassembled WGS sequence"/>
</dbReference>
<dbReference type="AlphaFoldDB" id="A0A1J5N425"/>
<dbReference type="InterPro" id="IPR019888">
    <property type="entry name" value="Tscrpt_reg_AsnC-like"/>
</dbReference>
<dbReference type="PANTHER" id="PTHR30154:SF34">
    <property type="entry name" value="TRANSCRIPTIONAL REGULATOR AZLB"/>
    <property type="match status" value="1"/>
</dbReference>
<accession>A0A1J5N425</accession>
<dbReference type="PROSITE" id="PS50956">
    <property type="entry name" value="HTH_ASNC_2"/>
    <property type="match status" value="1"/>
</dbReference>
<feature type="domain" description="HTH asnC-type" evidence="4">
    <location>
        <begin position="5"/>
        <end position="66"/>
    </location>
</feature>
<evidence type="ECO:0000256" key="2">
    <source>
        <dbReference type="ARBA" id="ARBA00023125"/>
    </source>
</evidence>
<dbReference type="Pfam" id="PF01037">
    <property type="entry name" value="AsnC_trans_reg"/>
    <property type="match status" value="1"/>
</dbReference>